<feature type="transmembrane region" description="Helical" evidence="5">
    <location>
        <begin position="307"/>
        <end position="328"/>
    </location>
</feature>
<keyword evidence="4 5" id="KW-0472">Membrane</keyword>
<feature type="transmembrane region" description="Helical" evidence="5">
    <location>
        <begin position="138"/>
        <end position="156"/>
    </location>
</feature>
<evidence type="ECO:0000313" key="8">
    <source>
        <dbReference type="Proteomes" id="UP000013015"/>
    </source>
</evidence>
<feature type="transmembrane region" description="Helical" evidence="5">
    <location>
        <begin position="368"/>
        <end position="387"/>
    </location>
</feature>
<accession>N6X208</accession>
<keyword evidence="2 5" id="KW-0812">Transmembrane</keyword>
<dbReference type="InterPro" id="IPR011701">
    <property type="entry name" value="MFS"/>
</dbReference>
<keyword evidence="3 5" id="KW-1133">Transmembrane helix</keyword>
<dbReference type="STRING" id="888050.HMPREF9004_1782"/>
<name>N6X208_9ACTO</name>
<dbReference type="PROSITE" id="PS50850">
    <property type="entry name" value="MFS"/>
    <property type="match status" value="1"/>
</dbReference>
<feature type="transmembrane region" description="Helical" evidence="5">
    <location>
        <begin position="340"/>
        <end position="362"/>
    </location>
</feature>
<dbReference type="RefSeq" id="WP_005964637.1">
    <property type="nucleotide sequence ID" value="NZ_CP040505.1"/>
</dbReference>
<gene>
    <name evidence="7" type="ORF">HMPREF9004_1782</name>
</gene>
<dbReference type="GO" id="GO:0022857">
    <property type="term" value="F:transmembrane transporter activity"/>
    <property type="evidence" value="ECO:0007669"/>
    <property type="project" value="InterPro"/>
</dbReference>
<dbReference type="eggNOG" id="COG2814">
    <property type="taxonomic scope" value="Bacteria"/>
</dbReference>
<reference evidence="7 8" key="1">
    <citation type="submission" date="2013-03" db="EMBL/GenBank/DDBJ databases">
        <title>Reference genome for the Human Microbiome Project.</title>
        <authorList>
            <person name="Aqrawi P."/>
            <person name="Ayvaz T."/>
            <person name="Bess C."/>
            <person name="Blankenburg K."/>
            <person name="Coyle M."/>
            <person name="Deng J."/>
            <person name="Forbes L."/>
            <person name="Fowler G."/>
            <person name="Francisco L."/>
            <person name="Fu Q."/>
            <person name="Gibbs R."/>
            <person name="Gross S."/>
            <person name="Gubbala S."/>
            <person name="Hale W."/>
            <person name="Hemphill L."/>
            <person name="Highlander S."/>
            <person name="Hirani K."/>
            <person name="Jackson L."/>
            <person name="Jakkamsetti A."/>
            <person name="Javaid M."/>
            <person name="Jayaseelan J.C."/>
            <person name="Jiang H."/>
            <person name="Joshi V."/>
            <person name="Korchina V."/>
            <person name="Kovar C."/>
            <person name="Lara F."/>
            <person name="Lee S."/>
            <person name="Liu Y."/>
            <person name="Mata R."/>
            <person name="Mathew T."/>
            <person name="Munidasa M."/>
            <person name="Muzny D."/>
            <person name="Nazareth L."/>
            <person name="Ngo R."/>
            <person name="Nguyen L."/>
            <person name="Nguyen N."/>
            <person name="Okwuonu G."/>
            <person name="Ongeri F."/>
            <person name="Palculict T."/>
            <person name="Patil S."/>
            <person name="Petrosino J."/>
            <person name="Pham C."/>
            <person name="Pham P."/>
            <person name="Pu L.-L."/>
            <person name="Qin X."/>
            <person name="Qu J."/>
            <person name="Reid J."/>
            <person name="Ross M."/>
            <person name="Ruth R."/>
            <person name="Saada N."/>
            <person name="San Lucas F."/>
            <person name="Santibanez J."/>
            <person name="Shang Y."/>
            <person name="Simmons D."/>
            <person name="Song X.-Z."/>
            <person name="Tang L.-Y."/>
            <person name="Thornton R."/>
            <person name="Warren J."/>
            <person name="Weissenberger G."/>
            <person name="Wilczek-Boney K."/>
            <person name="Worley K."/>
            <person name="Youmans B."/>
            <person name="Zhang J."/>
            <person name="Zhang L."/>
            <person name="Zhao Z."/>
            <person name="Zhou C."/>
            <person name="Zhu D."/>
            <person name="Zhu Y."/>
        </authorList>
    </citation>
    <scope>NUCLEOTIDE SEQUENCE [LARGE SCALE GENOMIC DNA]</scope>
    <source>
        <strain evidence="7 8">F0333</strain>
    </source>
</reference>
<evidence type="ECO:0000256" key="5">
    <source>
        <dbReference type="SAM" id="Phobius"/>
    </source>
</evidence>
<evidence type="ECO:0000313" key="7">
    <source>
        <dbReference type="EMBL" id="ENO17477.1"/>
    </source>
</evidence>
<dbReference type="SUPFAM" id="SSF103473">
    <property type="entry name" value="MFS general substrate transporter"/>
    <property type="match status" value="1"/>
</dbReference>
<evidence type="ECO:0000259" key="6">
    <source>
        <dbReference type="PROSITE" id="PS50850"/>
    </source>
</evidence>
<sequence length="395" mass="41258">MKALLAIALFTYTAQNMINASIAPLSRALALPEWIVGAAVSLAAVSVASLSQFWGRRSIAWGRRKVLLLALLLAFIAGALFSAAVALRSAGLLATSIAAGAIMLARGPFFGSAVAAIPPTGQALIAQSTPDEGSRVKGVSAFSGAINLSIMIGSLISSGLGAWWIFAPVHATPWFIAIALVIAFVFLPKDGPANLKDEKTTLPPRVSWSDRRVLPWIGAAFGIFFAAGVVHITMGFLVQDRLGVDPKTAISITALMLLANATGAMLMQLLLVPRLSWPPRKLLRIGMTLGLSSLAVLSFAWSPWLIALSTFFIGVSSGLASPGFSAGASLSVTDEEQGGVAGIINATGAITWIFAPVSATALYGWHPLVPFVLALVLVSICVTIAWLHPGLVKTR</sequence>
<feature type="transmembrane region" description="Helical" evidence="5">
    <location>
        <begin position="36"/>
        <end position="54"/>
    </location>
</feature>
<evidence type="ECO:0000256" key="2">
    <source>
        <dbReference type="ARBA" id="ARBA00022692"/>
    </source>
</evidence>
<dbReference type="Proteomes" id="UP000013015">
    <property type="component" value="Unassembled WGS sequence"/>
</dbReference>
<keyword evidence="8" id="KW-1185">Reference proteome</keyword>
<dbReference type="GO" id="GO:0005886">
    <property type="term" value="C:plasma membrane"/>
    <property type="evidence" value="ECO:0007669"/>
    <property type="project" value="UniProtKB-SubCell"/>
</dbReference>
<feature type="transmembrane region" description="Helical" evidence="5">
    <location>
        <begin position="66"/>
        <end position="87"/>
    </location>
</feature>
<dbReference type="EMBL" id="AQHZ01000025">
    <property type="protein sequence ID" value="ENO17477.1"/>
    <property type="molecule type" value="Genomic_DNA"/>
</dbReference>
<feature type="transmembrane region" description="Helical" evidence="5">
    <location>
        <begin position="249"/>
        <end position="270"/>
    </location>
</feature>
<dbReference type="AlphaFoldDB" id="N6X208"/>
<dbReference type="Pfam" id="PF07690">
    <property type="entry name" value="MFS_1"/>
    <property type="match status" value="1"/>
</dbReference>
<protein>
    <recommendedName>
        <fullName evidence="6">Major facilitator superfamily (MFS) profile domain-containing protein</fullName>
    </recommendedName>
</protein>
<dbReference type="HOGENOM" id="CLU_001265_10_11_11"/>
<dbReference type="InterPro" id="IPR020846">
    <property type="entry name" value="MFS_dom"/>
</dbReference>
<dbReference type="PANTHER" id="PTHR23546:SF1">
    <property type="entry name" value="MEMBRANE PROTEIN"/>
    <property type="match status" value="1"/>
</dbReference>
<evidence type="ECO:0000256" key="4">
    <source>
        <dbReference type="ARBA" id="ARBA00023136"/>
    </source>
</evidence>
<comment type="caution">
    <text evidence="7">The sequence shown here is derived from an EMBL/GenBank/DDBJ whole genome shotgun (WGS) entry which is preliminary data.</text>
</comment>
<feature type="domain" description="Major facilitator superfamily (MFS) profile" evidence="6">
    <location>
        <begin position="1"/>
        <end position="393"/>
    </location>
</feature>
<dbReference type="Gene3D" id="1.20.1250.20">
    <property type="entry name" value="MFS general substrate transporter like domains"/>
    <property type="match status" value="1"/>
</dbReference>
<dbReference type="PANTHER" id="PTHR23546">
    <property type="entry name" value="TRANSPORT PROTEIN"/>
    <property type="match status" value="1"/>
</dbReference>
<dbReference type="InterPro" id="IPR036259">
    <property type="entry name" value="MFS_trans_sf"/>
</dbReference>
<feature type="transmembrane region" description="Helical" evidence="5">
    <location>
        <begin position="213"/>
        <end position="237"/>
    </location>
</feature>
<proteinExistence type="predicted"/>
<feature type="transmembrane region" description="Helical" evidence="5">
    <location>
        <begin position="162"/>
        <end position="187"/>
    </location>
</feature>
<comment type="subcellular location">
    <subcellularLocation>
        <location evidence="1">Cell membrane</location>
        <topology evidence="1">Multi-pass membrane protein</topology>
    </subcellularLocation>
</comment>
<organism evidence="7 8">
    <name type="scientific">Schaalia cardiffensis F0333</name>
    <dbReference type="NCBI Taxonomy" id="888050"/>
    <lineage>
        <taxon>Bacteria</taxon>
        <taxon>Bacillati</taxon>
        <taxon>Actinomycetota</taxon>
        <taxon>Actinomycetes</taxon>
        <taxon>Actinomycetales</taxon>
        <taxon>Actinomycetaceae</taxon>
        <taxon>Schaalia</taxon>
    </lineage>
</organism>
<dbReference type="PATRIC" id="fig|888050.3.peg.1711"/>
<evidence type="ECO:0000256" key="1">
    <source>
        <dbReference type="ARBA" id="ARBA00004651"/>
    </source>
</evidence>
<feature type="transmembrane region" description="Helical" evidence="5">
    <location>
        <begin position="282"/>
        <end position="301"/>
    </location>
</feature>
<evidence type="ECO:0000256" key="3">
    <source>
        <dbReference type="ARBA" id="ARBA00022989"/>
    </source>
</evidence>
<feature type="transmembrane region" description="Helical" evidence="5">
    <location>
        <begin position="93"/>
        <end position="117"/>
    </location>
</feature>